<protein>
    <submittedName>
        <fullName evidence="1">Uncharacterized protein</fullName>
    </submittedName>
</protein>
<reference evidence="1" key="1">
    <citation type="submission" date="2019-08" db="EMBL/GenBank/DDBJ databases">
        <authorList>
            <person name="Kucharzyk K."/>
            <person name="Murdoch R.W."/>
            <person name="Higgins S."/>
            <person name="Loffler F."/>
        </authorList>
    </citation>
    <scope>NUCLEOTIDE SEQUENCE</scope>
</reference>
<evidence type="ECO:0000313" key="1">
    <source>
        <dbReference type="EMBL" id="MPN04341.1"/>
    </source>
</evidence>
<comment type="caution">
    <text evidence="1">The sequence shown here is derived from an EMBL/GenBank/DDBJ whole genome shotgun (WGS) entry which is preliminary data.</text>
</comment>
<sequence length="145" mass="15789">MINAAIKPQRLNIPVRISIISLKNLKAYPSSKLDCAKVAIATKAIYSTTSGTNHSTLIAKSPSTSAPTTLKELLSALGVLSDAIFKASITTSITKSCKIIGTEVNFFIRIKSSHHGIYSGFLISRYHTGVKNKHIKNMTIRILFK</sequence>
<accession>A0A645EQP6</accession>
<proteinExistence type="predicted"/>
<organism evidence="1">
    <name type="scientific">bioreactor metagenome</name>
    <dbReference type="NCBI Taxonomy" id="1076179"/>
    <lineage>
        <taxon>unclassified sequences</taxon>
        <taxon>metagenomes</taxon>
        <taxon>ecological metagenomes</taxon>
    </lineage>
</organism>
<gene>
    <name evidence="1" type="ORF">SDC9_151578</name>
</gene>
<dbReference type="AlphaFoldDB" id="A0A645EQP6"/>
<dbReference type="EMBL" id="VSSQ01050259">
    <property type="protein sequence ID" value="MPN04341.1"/>
    <property type="molecule type" value="Genomic_DNA"/>
</dbReference>
<name>A0A645EQP6_9ZZZZ</name>